<dbReference type="GO" id="GO:0016491">
    <property type="term" value="F:oxidoreductase activity"/>
    <property type="evidence" value="ECO:0007669"/>
    <property type="project" value="InterPro"/>
</dbReference>
<name>A0A1G1SRP0_9BACT</name>
<dbReference type="SUPFAM" id="SSF52833">
    <property type="entry name" value="Thioredoxin-like"/>
    <property type="match status" value="1"/>
</dbReference>
<gene>
    <name evidence="2" type="ORF">BEN48_06705</name>
</gene>
<evidence type="ECO:0000313" key="2">
    <source>
        <dbReference type="EMBL" id="OGX81278.1"/>
    </source>
</evidence>
<dbReference type="PANTHER" id="PTHR42852">
    <property type="entry name" value="THIOL:DISULFIDE INTERCHANGE PROTEIN DSBE"/>
    <property type="match status" value="1"/>
</dbReference>
<dbReference type="Gene3D" id="3.40.30.10">
    <property type="entry name" value="Glutaredoxin"/>
    <property type="match status" value="1"/>
</dbReference>
<dbReference type="STRING" id="1908236.BEN48_06705"/>
<dbReference type="PANTHER" id="PTHR42852:SF17">
    <property type="entry name" value="THIOREDOXIN-LIKE PROTEIN HI_1115"/>
    <property type="match status" value="1"/>
</dbReference>
<evidence type="ECO:0000313" key="3">
    <source>
        <dbReference type="Proteomes" id="UP000177791"/>
    </source>
</evidence>
<dbReference type="AlphaFoldDB" id="A0A1G1SRP0"/>
<organism evidence="2 3">
    <name type="scientific">Hymenobacter glacialis</name>
    <dbReference type="NCBI Taxonomy" id="1908236"/>
    <lineage>
        <taxon>Bacteria</taxon>
        <taxon>Pseudomonadati</taxon>
        <taxon>Bacteroidota</taxon>
        <taxon>Cytophagia</taxon>
        <taxon>Cytophagales</taxon>
        <taxon>Hymenobacteraceae</taxon>
        <taxon>Hymenobacter</taxon>
    </lineage>
</organism>
<sequence>MFAAVVAVLGVAEIGHAQTGEQALAQYQAALGTLNTVAYMVQRIDTFPNKAVWNRKGQAIMQRDPASSVFGARFLGTHFDAARGYWYDGKVGYELDDKARTFKLNINPYRPGLPGSPGGQMLVPELLAIEPGYESVTYQTGPQGAILRLHYSDRPNVDERNRYTYLVLDEATNRPKMVRTVSQKAGGQSSIIKILSETRVNNPLDEQVLASKSFLTTHTAAPVVAEEPRKASALVGKPAPAFKLVNFAKAPVQLSSYRGKTVLLDFWTTSCSPCIAAMPEIQHLQDEYAKQGFVVLGVLMDPKSAERAQGIMKRQQARYVTVLGTEAVEAAYQLRSFPRYVLVGRNGKVVLDESGYTPQLEAAIKAALKE</sequence>
<reference evidence="2 3" key="1">
    <citation type="submission" date="2016-08" db="EMBL/GenBank/DDBJ databases">
        <title>Hymenobacter coccineus sp. nov., Hymenobacter lapidarius sp. nov. and Hymenobacter glacialis sp. nov., isolated from Antarctic soil.</title>
        <authorList>
            <person name="Sedlacek I."/>
            <person name="Kralova S."/>
            <person name="Kyrova K."/>
            <person name="Maslanova I."/>
            <person name="Stankova E."/>
            <person name="Vrbovska V."/>
            <person name="Nemec M."/>
            <person name="Bartak M."/>
            <person name="Svec P."/>
            <person name="Busse H.-J."/>
            <person name="Pantucek R."/>
        </authorList>
    </citation>
    <scope>NUCLEOTIDE SEQUENCE [LARGE SCALE GENOMIC DNA]</scope>
    <source>
        <strain evidence="2 3">CCM 8648</strain>
    </source>
</reference>
<comment type="caution">
    <text evidence="2">The sequence shown here is derived from an EMBL/GenBank/DDBJ whole genome shotgun (WGS) entry which is preliminary data.</text>
</comment>
<evidence type="ECO:0000259" key="1">
    <source>
        <dbReference type="PROSITE" id="PS51352"/>
    </source>
</evidence>
<dbReference type="CDD" id="cd02966">
    <property type="entry name" value="TlpA_like_family"/>
    <property type="match status" value="1"/>
</dbReference>
<accession>A0A1G1SRP0</accession>
<dbReference type="EMBL" id="MDZC01000123">
    <property type="protein sequence ID" value="OGX81278.1"/>
    <property type="molecule type" value="Genomic_DNA"/>
</dbReference>
<dbReference type="Proteomes" id="UP000177791">
    <property type="component" value="Unassembled WGS sequence"/>
</dbReference>
<feature type="domain" description="Thioredoxin" evidence="1">
    <location>
        <begin position="233"/>
        <end position="369"/>
    </location>
</feature>
<dbReference type="InterPro" id="IPR013740">
    <property type="entry name" value="Redoxin"/>
</dbReference>
<keyword evidence="3" id="KW-1185">Reference proteome</keyword>
<dbReference type="InterPro" id="IPR036249">
    <property type="entry name" value="Thioredoxin-like_sf"/>
</dbReference>
<dbReference type="InterPro" id="IPR013766">
    <property type="entry name" value="Thioredoxin_domain"/>
</dbReference>
<protein>
    <recommendedName>
        <fullName evidence="1">Thioredoxin domain-containing protein</fullName>
    </recommendedName>
</protein>
<dbReference type="PROSITE" id="PS51352">
    <property type="entry name" value="THIOREDOXIN_2"/>
    <property type="match status" value="1"/>
</dbReference>
<dbReference type="Pfam" id="PF08534">
    <property type="entry name" value="Redoxin"/>
    <property type="match status" value="1"/>
</dbReference>
<proteinExistence type="predicted"/>
<dbReference type="InterPro" id="IPR050553">
    <property type="entry name" value="Thioredoxin_ResA/DsbE_sf"/>
</dbReference>